<dbReference type="AlphaFoldDB" id="A0A1J9QIV0"/>
<dbReference type="GO" id="GO:0035673">
    <property type="term" value="F:oligopeptide transmembrane transporter activity"/>
    <property type="evidence" value="ECO:0007669"/>
    <property type="project" value="InterPro"/>
</dbReference>
<feature type="transmembrane region" description="Helical" evidence="10">
    <location>
        <begin position="679"/>
        <end position="702"/>
    </location>
</feature>
<dbReference type="EMBL" id="MNUE01000112">
    <property type="protein sequence ID" value="OJD28782.1"/>
    <property type="molecule type" value="Genomic_DNA"/>
</dbReference>
<gene>
    <name evidence="11" type="ORF">BKCO1_1120002</name>
</gene>
<protein>
    <submittedName>
        <fullName evidence="11">Sexual differentiation process protein isp4</fullName>
    </submittedName>
</protein>
<dbReference type="GO" id="GO:0015031">
    <property type="term" value="P:protein transport"/>
    <property type="evidence" value="ECO:0007669"/>
    <property type="project" value="UniProtKB-KW"/>
</dbReference>
<feature type="transmembrane region" description="Helical" evidence="10">
    <location>
        <begin position="556"/>
        <end position="579"/>
    </location>
</feature>
<keyword evidence="6" id="KW-0653">Protein transport</keyword>
<dbReference type="RefSeq" id="XP_020125042.1">
    <property type="nucleotide sequence ID" value="XM_020270480.1"/>
</dbReference>
<feature type="transmembrane region" description="Helical" evidence="10">
    <location>
        <begin position="709"/>
        <end position="737"/>
    </location>
</feature>
<evidence type="ECO:0000256" key="3">
    <source>
        <dbReference type="ARBA" id="ARBA00022448"/>
    </source>
</evidence>
<evidence type="ECO:0000256" key="10">
    <source>
        <dbReference type="SAM" id="Phobius"/>
    </source>
</evidence>
<dbReference type="InterPro" id="IPR004813">
    <property type="entry name" value="OPT"/>
</dbReference>
<comment type="subcellular location">
    <subcellularLocation>
        <location evidence="1">Membrane</location>
        <topology evidence="1">Multi-pass membrane protein</topology>
    </subcellularLocation>
</comment>
<evidence type="ECO:0000256" key="9">
    <source>
        <dbReference type="SAM" id="MobiDB-lite"/>
    </source>
</evidence>
<evidence type="ECO:0000256" key="4">
    <source>
        <dbReference type="ARBA" id="ARBA00022692"/>
    </source>
</evidence>
<dbReference type="PANTHER" id="PTHR22601">
    <property type="entry name" value="ISP4 LIKE PROTEIN"/>
    <property type="match status" value="1"/>
</dbReference>
<evidence type="ECO:0000313" key="12">
    <source>
        <dbReference type="Proteomes" id="UP000183809"/>
    </source>
</evidence>
<feature type="transmembrane region" description="Helical" evidence="10">
    <location>
        <begin position="832"/>
        <end position="851"/>
    </location>
</feature>
<feature type="compositionally biased region" description="Basic and acidic residues" evidence="9">
    <location>
        <begin position="37"/>
        <end position="46"/>
    </location>
</feature>
<dbReference type="NCBIfam" id="TIGR00728">
    <property type="entry name" value="OPT_sfam"/>
    <property type="match status" value="1"/>
</dbReference>
<feature type="transmembrane region" description="Helical" evidence="10">
    <location>
        <begin position="871"/>
        <end position="892"/>
    </location>
</feature>
<feature type="region of interest" description="Disordered" evidence="9">
    <location>
        <begin position="122"/>
        <end position="194"/>
    </location>
</feature>
<dbReference type="InterPro" id="IPR004648">
    <property type="entry name" value="Oligpept_transpt"/>
</dbReference>
<evidence type="ECO:0000256" key="1">
    <source>
        <dbReference type="ARBA" id="ARBA00004141"/>
    </source>
</evidence>
<evidence type="ECO:0000313" key="11">
    <source>
        <dbReference type="EMBL" id="OJD28782.1"/>
    </source>
</evidence>
<evidence type="ECO:0000256" key="5">
    <source>
        <dbReference type="ARBA" id="ARBA00022856"/>
    </source>
</evidence>
<feature type="transmembrane region" description="Helical" evidence="10">
    <location>
        <begin position="652"/>
        <end position="673"/>
    </location>
</feature>
<accession>A0A1J9QIV0</accession>
<feature type="transmembrane region" description="Helical" evidence="10">
    <location>
        <begin position="411"/>
        <end position="436"/>
    </location>
</feature>
<feature type="region of interest" description="Disordered" evidence="9">
    <location>
        <begin position="1"/>
        <end position="106"/>
    </location>
</feature>
<dbReference type="Proteomes" id="UP000183809">
    <property type="component" value="Unassembled WGS sequence"/>
</dbReference>
<evidence type="ECO:0000256" key="6">
    <source>
        <dbReference type="ARBA" id="ARBA00022927"/>
    </source>
</evidence>
<dbReference type="NCBIfam" id="TIGR00727">
    <property type="entry name" value="ISP4_OPT"/>
    <property type="match status" value="1"/>
</dbReference>
<name>A0A1J9QIV0_9PEZI</name>
<keyword evidence="5" id="KW-0571">Peptide transport</keyword>
<sequence length="972" mass="108429">MSKVPLLMRSSPAQGTGSYGALPVQMLSTSAESSADEGMRDLDHAVRSGKRKATSRLREADTITEDDPESSKSTRSRFASTGRLLDRKGSRRSRRKSLPNFNLPDEHPTAVEAWVGNLDEEMESDEDMRSDSGRSNSDSGHSDSSEAINIDGPEGSADAGEGSQNKAAEESPADDSPYPQVRAAVRPSDDTSLSINTPRMWTLSMLFSILGSSTNLFFSLRYPSVSITPVIALLLVHPLGLLWDQLLKRPDDPAEVFTNGSIQHRAADSQEYGVSNGAIGLRDHDGDRNGEKGRSWARSLRLWLAQGRWNEKEHCCVYISSNVSFGFAFATDVIVEQSMFYHQKLTITYQILLTISTQVLGYALAGLTRRFLVRPSGMIWPGTLISTSMFSTLHKQDNAPANGWHISRMRFFLYIFLGSAAFYFLPGLLFPALSYFNVITWFAPKNVVVANLFGVASGLGLFPMTFDWSQIAYIGSPLVVPFWAALNIVGGLVVVMWFMAPIMYYMNVMYSSYMPILSAAVFDNTGKPYDVSKILTDNFLFDEKAYENYSRVFLPITYVLSYALQFAALTALLTHTACWHGKDILRQWKASWKEIKGQSEQPAYQQVPQEERSLRHKKSTRSMTASMPDLDNMMGAEDVHNRLMRRYKDAPMSWYLLTGVLMTAIGMFVVEYYPIHLPWYGLLLALGICTLLFIPIGIVMAITNQQSSLYLICQLICGVIFPGRPVANMVFVTYGYITSTQGLKFSSDLKLGHYMKIPPRILFALQLAATVVSSLTQIGVLNWMLGNIPGICTPEAINGFNCPIARVHFNGSILWGVVGPARFFGPGALYRPLVWAFLLGAVTPVGVWLLGRRQKHSVWRKVNLPVLFGSLSWIPPATGLNFSVWAVVCWIFNDFIRTRHNAWWKKYTMTLSAALDSGVAVGVVIVFFAVIYPGFNKGFSWWGTEIFKQGCDWHACSYKTVEPGDRFGPDTW</sequence>
<feature type="transmembrane region" description="Helical" evidence="10">
    <location>
        <begin position="913"/>
        <end position="935"/>
    </location>
</feature>
<keyword evidence="4 10" id="KW-0812">Transmembrane</keyword>
<reference evidence="11 12" key="1">
    <citation type="submission" date="2016-10" db="EMBL/GenBank/DDBJ databases">
        <title>Proteomics and genomics reveal pathogen-plant mechanisms compatible with a hemibiotrophic lifestyle of Diplodia corticola.</title>
        <authorList>
            <person name="Fernandes I."/>
            <person name="De Jonge R."/>
            <person name="Van De Peer Y."/>
            <person name="Devreese B."/>
            <person name="Alves A."/>
            <person name="Esteves A.C."/>
        </authorList>
    </citation>
    <scope>NUCLEOTIDE SEQUENCE [LARGE SCALE GENOMIC DNA]</scope>
    <source>
        <strain evidence="11 12">CBS 112549</strain>
    </source>
</reference>
<feature type="transmembrane region" description="Helical" evidence="10">
    <location>
        <begin position="347"/>
        <end position="365"/>
    </location>
</feature>
<feature type="transmembrane region" description="Helical" evidence="10">
    <location>
        <begin position="757"/>
        <end position="781"/>
    </location>
</feature>
<evidence type="ECO:0000256" key="7">
    <source>
        <dbReference type="ARBA" id="ARBA00022989"/>
    </source>
</evidence>
<dbReference type="OrthoDB" id="9986677at2759"/>
<feature type="transmembrane region" description="Helical" evidence="10">
    <location>
        <begin position="448"/>
        <end position="466"/>
    </location>
</feature>
<evidence type="ECO:0000256" key="8">
    <source>
        <dbReference type="ARBA" id="ARBA00023136"/>
    </source>
</evidence>
<feature type="transmembrane region" description="Helical" evidence="10">
    <location>
        <begin position="478"/>
        <end position="505"/>
    </location>
</feature>
<dbReference type="Pfam" id="PF03169">
    <property type="entry name" value="OPT"/>
    <property type="match status" value="1"/>
</dbReference>
<comment type="similarity">
    <text evidence="2">Belongs to the oligopeptide OPT transporter family.</text>
</comment>
<keyword evidence="8 10" id="KW-0472">Membrane</keyword>
<keyword evidence="3" id="KW-0813">Transport</keyword>
<comment type="caution">
    <text evidence="11">The sequence shown here is derived from an EMBL/GenBank/DDBJ whole genome shotgun (WGS) entry which is preliminary data.</text>
</comment>
<feature type="region of interest" description="Disordered" evidence="9">
    <location>
        <begin position="599"/>
        <end position="623"/>
    </location>
</feature>
<keyword evidence="7 10" id="KW-1133">Transmembrane helix</keyword>
<keyword evidence="12" id="KW-1185">Reference proteome</keyword>
<dbReference type="GeneID" id="31010739"/>
<dbReference type="GO" id="GO:0016020">
    <property type="term" value="C:membrane"/>
    <property type="evidence" value="ECO:0007669"/>
    <property type="project" value="UniProtKB-SubCell"/>
</dbReference>
<proteinExistence type="inferred from homology"/>
<evidence type="ECO:0000256" key="2">
    <source>
        <dbReference type="ARBA" id="ARBA00008807"/>
    </source>
</evidence>
<organism evidence="11 12">
    <name type="scientific">Diplodia corticola</name>
    <dbReference type="NCBI Taxonomy" id="236234"/>
    <lineage>
        <taxon>Eukaryota</taxon>
        <taxon>Fungi</taxon>
        <taxon>Dikarya</taxon>
        <taxon>Ascomycota</taxon>
        <taxon>Pezizomycotina</taxon>
        <taxon>Dothideomycetes</taxon>
        <taxon>Dothideomycetes incertae sedis</taxon>
        <taxon>Botryosphaeriales</taxon>
        <taxon>Botryosphaeriaceae</taxon>
        <taxon>Diplodia</taxon>
    </lineage>
</organism>
<feature type="compositionally biased region" description="Polar residues" evidence="9">
    <location>
        <begin position="599"/>
        <end position="608"/>
    </location>
</feature>